<gene>
    <name evidence="3" type="ORF">HX787_22335</name>
</gene>
<dbReference type="PROSITE" id="PS51257">
    <property type="entry name" value="PROKAR_LIPOPROTEIN"/>
    <property type="match status" value="1"/>
</dbReference>
<reference evidence="3 4" key="1">
    <citation type="submission" date="2020-04" db="EMBL/GenBank/DDBJ databases">
        <title>Molecular characterization of pseudomonads from Agaricus bisporus reveal novel blotch 2 pathogens in Western Europe.</title>
        <authorList>
            <person name="Taparia T."/>
            <person name="Krijger M."/>
            <person name="Haynes E."/>
            <person name="Elpinstone J.G."/>
            <person name="Noble R."/>
            <person name="Van Der Wolf J."/>
        </authorList>
    </citation>
    <scope>NUCLEOTIDE SEQUENCE [LARGE SCALE GENOMIC DNA]</scope>
    <source>
        <strain evidence="3 4">IPO3746</strain>
    </source>
</reference>
<dbReference type="Pfam" id="PF05117">
    <property type="entry name" value="DUF695"/>
    <property type="match status" value="1"/>
</dbReference>
<name>A0A7Y8AQP8_PSETO</name>
<feature type="compositionally biased region" description="Acidic residues" evidence="1">
    <location>
        <begin position="84"/>
        <end position="93"/>
    </location>
</feature>
<proteinExistence type="predicted"/>
<evidence type="ECO:0000313" key="4">
    <source>
        <dbReference type="Proteomes" id="UP000549134"/>
    </source>
</evidence>
<dbReference type="RefSeq" id="WP_080519881.1">
    <property type="nucleotide sequence ID" value="NZ_CP020369.1"/>
</dbReference>
<dbReference type="EMBL" id="JACAQK010000017">
    <property type="protein sequence ID" value="NWD38594.1"/>
    <property type="molecule type" value="Genomic_DNA"/>
</dbReference>
<protein>
    <submittedName>
        <fullName evidence="3">DUF695 domain-containing protein</fullName>
    </submittedName>
</protein>
<comment type="caution">
    <text evidence="3">The sequence shown here is derived from an EMBL/GenBank/DDBJ whole genome shotgun (WGS) entry which is preliminary data.</text>
</comment>
<sequence length="227" mass="25016">MKDKQSNKRPLTLLVLASVLTTGCAGHPPAPAVERNPCLDEGPVHSVAFDRCVADRAADRAEALRRLLDDANPNPRQQALAEPGPDDYQDADFPDTPNPMLYQGARSVTAAERRALPYKIRITWKYSSKTLRPAPRDLSRMEQMRSLIVPAVQEQGLAKWLCTVTGGQQVQWIFYAESEESFRAQVNAALAKSGPYPLAFTTHKELAPSAEMGGTETIRITPKACME</sequence>
<evidence type="ECO:0000256" key="1">
    <source>
        <dbReference type="SAM" id="MobiDB-lite"/>
    </source>
</evidence>
<dbReference type="AlphaFoldDB" id="A0A7Y8AQP8"/>
<feature type="domain" description="DUF695" evidence="2">
    <location>
        <begin position="119"/>
        <end position="203"/>
    </location>
</feature>
<dbReference type="InterPro" id="IPR016097">
    <property type="entry name" value="DUF695"/>
</dbReference>
<dbReference type="Proteomes" id="UP000549134">
    <property type="component" value="Unassembled WGS sequence"/>
</dbReference>
<feature type="region of interest" description="Disordered" evidence="1">
    <location>
        <begin position="68"/>
        <end position="99"/>
    </location>
</feature>
<evidence type="ECO:0000313" key="3">
    <source>
        <dbReference type="EMBL" id="NWD38594.1"/>
    </source>
</evidence>
<accession>A0A7Y8AQP8</accession>
<dbReference type="GeneID" id="55849021"/>
<evidence type="ECO:0000259" key="2">
    <source>
        <dbReference type="Pfam" id="PF05117"/>
    </source>
</evidence>
<organism evidence="3 4">
    <name type="scientific">Pseudomonas tolaasii</name>
    <dbReference type="NCBI Taxonomy" id="29442"/>
    <lineage>
        <taxon>Bacteria</taxon>
        <taxon>Pseudomonadati</taxon>
        <taxon>Pseudomonadota</taxon>
        <taxon>Gammaproteobacteria</taxon>
        <taxon>Pseudomonadales</taxon>
        <taxon>Pseudomonadaceae</taxon>
        <taxon>Pseudomonas</taxon>
    </lineage>
</organism>